<keyword evidence="3" id="KW-1185">Reference proteome</keyword>
<dbReference type="Gene3D" id="1.20.1250.20">
    <property type="entry name" value="MFS general substrate transporter like domains"/>
    <property type="match status" value="1"/>
</dbReference>
<feature type="transmembrane region" description="Helical" evidence="2">
    <location>
        <begin position="173"/>
        <end position="192"/>
    </location>
</feature>
<dbReference type="PANTHER" id="PTHR11360">
    <property type="entry name" value="MONOCARBOXYLATE TRANSPORTER"/>
    <property type="match status" value="1"/>
</dbReference>
<feature type="transmembrane region" description="Helical" evidence="2">
    <location>
        <begin position="429"/>
        <end position="451"/>
    </location>
</feature>
<dbReference type="Pfam" id="PF07690">
    <property type="entry name" value="MFS_1"/>
    <property type="match status" value="1"/>
</dbReference>
<gene>
    <name evidence="4" type="primary">LOC107222405</name>
</gene>
<evidence type="ECO:0000256" key="1">
    <source>
        <dbReference type="SAM" id="MobiDB-lite"/>
    </source>
</evidence>
<feature type="transmembrane region" description="Helical" evidence="2">
    <location>
        <begin position="298"/>
        <end position="317"/>
    </location>
</feature>
<evidence type="ECO:0000256" key="2">
    <source>
        <dbReference type="SAM" id="Phobius"/>
    </source>
</evidence>
<name>A0ABM3GIT8_NEOLC</name>
<feature type="transmembrane region" description="Helical" evidence="2">
    <location>
        <begin position="12"/>
        <end position="30"/>
    </location>
</feature>
<sequence>MKGQTKKLVPPDGGWGWMACLGNSLINISLRSLDPSFGLLFGDMLKELNVTTVGGTLIIGILESVVNFSGMFVGPAIKKFGCRKIGIIGACLSCTGLILTSQANSIAYIICTYSVLGGIGIGFAMSAGFVSLHSYFIQKRTQAVGLSMAGTTLGMMCMPQIVHLLLIHYNFRGAVLIIGGLALHSVLGSCLLQPVSWHLVPDPNNKLKSETLKSNGRVSEGEKLLKKDDNGKSNGHRRKSTSSDMSSVDLSTNSVSNGNNNKKLQDHEEDSEKNEPSDEQTAWQSAKAKIIAFFDLDLLTNITYLNTVIGVGLFSLAESNFKMITPFFLASIGMVPGEIAFCLSLTAFADVVTRLTMPMIFGKLKLANRKVFWVSSFLVGISRSTMAQQVAGKILMANLIFNGFLRGITLTNLNLSVTESCPPSKVPSALGMLMVFKGLFVAGLGPVLGHIRDWTGSYQICIHSMTASIMLCTTSWGIEFAVKEIRKRMDSSSQREVGARSKMV</sequence>
<feature type="transmembrane region" description="Helical" evidence="2">
    <location>
        <begin position="144"/>
        <end position="167"/>
    </location>
</feature>
<reference evidence="4" key="1">
    <citation type="submission" date="2025-08" db="UniProtKB">
        <authorList>
            <consortium name="RefSeq"/>
        </authorList>
    </citation>
    <scope>IDENTIFICATION</scope>
    <source>
        <tissue evidence="4">Thorax and Abdomen</tissue>
    </source>
</reference>
<organism evidence="3 4">
    <name type="scientific">Neodiprion lecontei</name>
    <name type="common">Redheaded pine sawfly</name>
    <dbReference type="NCBI Taxonomy" id="441921"/>
    <lineage>
        <taxon>Eukaryota</taxon>
        <taxon>Metazoa</taxon>
        <taxon>Ecdysozoa</taxon>
        <taxon>Arthropoda</taxon>
        <taxon>Hexapoda</taxon>
        <taxon>Insecta</taxon>
        <taxon>Pterygota</taxon>
        <taxon>Neoptera</taxon>
        <taxon>Endopterygota</taxon>
        <taxon>Hymenoptera</taxon>
        <taxon>Tenthredinoidea</taxon>
        <taxon>Diprionidae</taxon>
        <taxon>Diprioninae</taxon>
        <taxon>Neodiprion</taxon>
    </lineage>
</organism>
<dbReference type="GeneID" id="107222405"/>
<keyword evidence="2" id="KW-0472">Membrane</keyword>
<dbReference type="SUPFAM" id="SSF103473">
    <property type="entry name" value="MFS general substrate transporter"/>
    <property type="match status" value="1"/>
</dbReference>
<dbReference type="InterPro" id="IPR050327">
    <property type="entry name" value="Proton-linked_MCT"/>
</dbReference>
<keyword evidence="2" id="KW-1133">Transmembrane helix</keyword>
<feature type="transmembrane region" description="Helical" evidence="2">
    <location>
        <begin position="107"/>
        <end position="132"/>
    </location>
</feature>
<accession>A0ABM3GIT8</accession>
<proteinExistence type="predicted"/>
<feature type="transmembrane region" description="Helical" evidence="2">
    <location>
        <begin position="85"/>
        <end position="101"/>
    </location>
</feature>
<evidence type="ECO:0000313" key="3">
    <source>
        <dbReference type="Proteomes" id="UP000829291"/>
    </source>
</evidence>
<feature type="compositionally biased region" description="Low complexity" evidence="1">
    <location>
        <begin position="242"/>
        <end position="254"/>
    </location>
</feature>
<evidence type="ECO:0000313" key="4">
    <source>
        <dbReference type="RefSeq" id="XP_046600173.1"/>
    </source>
</evidence>
<feature type="transmembrane region" description="Helical" evidence="2">
    <location>
        <begin position="394"/>
        <end position="417"/>
    </location>
</feature>
<feature type="transmembrane region" description="Helical" evidence="2">
    <location>
        <begin position="323"/>
        <end position="349"/>
    </location>
</feature>
<protein>
    <submittedName>
        <fullName evidence="4">Monocarboxylate transporter 2 isoform X1</fullName>
    </submittedName>
</protein>
<dbReference type="PANTHER" id="PTHR11360:SF163">
    <property type="entry name" value="MONOCARBOXYLATE TRANSPORTER 9-LIKE PROTEIN"/>
    <property type="match status" value="1"/>
</dbReference>
<feature type="compositionally biased region" description="Basic and acidic residues" evidence="1">
    <location>
        <begin position="219"/>
        <end position="231"/>
    </location>
</feature>
<feature type="transmembrane region" description="Helical" evidence="2">
    <location>
        <begin position="50"/>
        <end position="73"/>
    </location>
</feature>
<keyword evidence="2" id="KW-0812">Transmembrane</keyword>
<dbReference type="Proteomes" id="UP000829291">
    <property type="component" value="Chromosome 6"/>
</dbReference>
<feature type="region of interest" description="Disordered" evidence="1">
    <location>
        <begin position="206"/>
        <end position="281"/>
    </location>
</feature>
<dbReference type="InterPro" id="IPR011701">
    <property type="entry name" value="MFS"/>
</dbReference>
<dbReference type="RefSeq" id="XP_046600173.1">
    <property type="nucleotide sequence ID" value="XM_046744217.1"/>
</dbReference>
<dbReference type="InterPro" id="IPR036259">
    <property type="entry name" value="MFS_trans_sf"/>
</dbReference>